<comment type="caution">
    <text evidence="1">The sequence shown here is derived from an EMBL/GenBank/DDBJ whole genome shotgun (WGS) entry which is preliminary data.</text>
</comment>
<accession>A0ABT6MKU1</accession>
<evidence type="ECO:0000313" key="2">
    <source>
        <dbReference type="Proteomes" id="UP001160334"/>
    </source>
</evidence>
<dbReference type="RefSeq" id="WP_280764109.1">
    <property type="nucleotide sequence ID" value="NZ_JARXVC010000031.1"/>
</dbReference>
<gene>
    <name evidence="1" type="ORF">M2280_006206</name>
</gene>
<evidence type="ECO:0000313" key="1">
    <source>
        <dbReference type="EMBL" id="MDH6284942.1"/>
    </source>
</evidence>
<protein>
    <submittedName>
        <fullName evidence="1">Uncharacterized protein</fullName>
    </submittedName>
</protein>
<name>A0ABT6MKU1_9NOCA</name>
<organism evidence="1 2">
    <name type="scientific">Prescottella agglutinans</name>
    <dbReference type="NCBI Taxonomy" id="1644129"/>
    <lineage>
        <taxon>Bacteria</taxon>
        <taxon>Bacillati</taxon>
        <taxon>Actinomycetota</taxon>
        <taxon>Actinomycetes</taxon>
        <taxon>Mycobacteriales</taxon>
        <taxon>Nocardiaceae</taxon>
        <taxon>Prescottella</taxon>
    </lineage>
</organism>
<dbReference type="Proteomes" id="UP001160334">
    <property type="component" value="Unassembled WGS sequence"/>
</dbReference>
<sequence>MGTTFHGPSPWPYITAALHVKGPRYAAIAYLGIDAPDLLPLHAGDVLIVNAARAAVRAHATSPTALAHFAEKGVRVLSSPNLHANVIATAKQAIVGSAGASLSSTIADEAVIITDDPETVTAARTFIDSIDQTTIVDEVFIDNAAAIWAVGRTVPLLGIGGRTRVRHDLLPTPVDRMFVWHFTDYQPGVDEALTWAAHASVTSSRPTAEYSAEWFRIDRPDRRSRGRIERGDVLLRVTRDNMWIHPPAVVDSDLISIPHNPNAVACLLRARLDLEPLRVTDAQAQLATLGHPNPSLHTDHRVVSPSLRTALLRLWRL</sequence>
<reference evidence="1 2" key="1">
    <citation type="submission" date="2023-04" db="EMBL/GenBank/DDBJ databases">
        <title>Forest soil microbial communities from Buena Vista Peninsula, Colon Province, Panama.</title>
        <authorList>
            <person name="Bouskill N."/>
        </authorList>
    </citation>
    <scope>NUCLEOTIDE SEQUENCE [LARGE SCALE GENOMIC DNA]</scope>
    <source>
        <strain evidence="1 2">CFH S0262</strain>
    </source>
</reference>
<keyword evidence="2" id="KW-1185">Reference proteome</keyword>
<proteinExistence type="predicted"/>
<dbReference type="EMBL" id="JARXVC010000031">
    <property type="protein sequence ID" value="MDH6284942.1"/>
    <property type="molecule type" value="Genomic_DNA"/>
</dbReference>